<reference evidence="4 5" key="1">
    <citation type="submission" date="2017-10" db="EMBL/GenBank/DDBJ databases">
        <title>Integration of genomic and chemical information greatly accelerates assignment of the full stereostructure of myelolactone, a potent inhibitor of myeloma from a marine-derived Micromonospora.</title>
        <authorList>
            <person name="Kim M.C."/>
            <person name="Machado H."/>
            <person name="Jensen P.R."/>
            <person name="Fenical W."/>
        </authorList>
    </citation>
    <scope>NUCLEOTIDE SEQUENCE [LARGE SCALE GENOMIC DNA]</scope>
    <source>
        <strain evidence="4 5">CNY-010</strain>
    </source>
</reference>
<dbReference type="NCBIfam" id="TIGR00976">
    <property type="entry name" value="CocE_NonD"/>
    <property type="match status" value="1"/>
</dbReference>
<evidence type="ECO:0000313" key="4">
    <source>
        <dbReference type="EMBL" id="AYF30008.1"/>
    </source>
</evidence>
<dbReference type="Gene3D" id="1.10.3020.10">
    <property type="entry name" value="alpha-amino acid ester hydrolase ( Helical cap domain)"/>
    <property type="match status" value="1"/>
</dbReference>
<evidence type="ECO:0000259" key="3">
    <source>
        <dbReference type="SMART" id="SM00939"/>
    </source>
</evidence>
<dbReference type="SUPFAM" id="SSF53474">
    <property type="entry name" value="alpha/beta-Hydrolases"/>
    <property type="match status" value="1"/>
</dbReference>
<feature type="compositionally biased region" description="Gly residues" evidence="2">
    <location>
        <begin position="1"/>
        <end position="12"/>
    </location>
</feature>
<feature type="region of interest" description="Disordered" evidence="2">
    <location>
        <begin position="378"/>
        <end position="406"/>
    </location>
</feature>
<dbReference type="InterPro" id="IPR029058">
    <property type="entry name" value="AB_hydrolase_fold"/>
</dbReference>
<dbReference type="InterPro" id="IPR005674">
    <property type="entry name" value="CocE/Ser_esterase"/>
</dbReference>
<dbReference type="KEGG" id="mtua:CSH63_21585"/>
<dbReference type="Gene3D" id="2.60.120.260">
    <property type="entry name" value="Galactose-binding domain-like"/>
    <property type="match status" value="1"/>
</dbReference>
<organism evidence="4 5">
    <name type="scientific">Micromonospora tulbaghiae</name>
    <dbReference type="NCBI Taxonomy" id="479978"/>
    <lineage>
        <taxon>Bacteria</taxon>
        <taxon>Bacillati</taxon>
        <taxon>Actinomycetota</taxon>
        <taxon>Actinomycetes</taxon>
        <taxon>Micromonosporales</taxon>
        <taxon>Micromonosporaceae</taxon>
        <taxon>Micromonospora</taxon>
    </lineage>
</organism>
<keyword evidence="1" id="KW-0378">Hydrolase</keyword>
<feature type="domain" description="Xaa-Pro dipeptidyl-peptidase C-terminal" evidence="3">
    <location>
        <begin position="325"/>
        <end position="541"/>
    </location>
</feature>
<dbReference type="Proteomes" id="UP000267804">
    <property type="component" value="Chromosome"/>
</dbReference>
<evidence type="ECO:0000313" key="5">
    <source>
        <dbReference type="Proteomes" id="UP000267804"/>
    </source>
</evidence>
<dbReference type="SMART" id="SM00939">
    <property type="entry name" value="PepX_C"/>
    <property type="match status" value="1"/>
</dbReference>
<dbReference type="InterPro" id="IPR008979">
    <property type="entry name" value="Galactose-bd-like_sf"/>
</dbReference>
<dbReference type="SUPFAM" id="SSF49785">
    <property type="entry name" value="Galactose-binding domain-like"/>
    <property type="match status" value="1"/>
</dbReference>
<dbReference type="Gene3D" id="3.40.50.1820">
    <property type="entry name" value="alpha/beta hydrolase"/>
    <property type="match status" value="1"/>
</dbReference>
<accession>A0A386WQU3</accession>
<dbReference type="EMBL" id="CP024087">
    <property type="protein sequence ID" value="AYF30008.1"/>
    <property type="molecule type" value="Genomic_DNA"/>
</dbReference>
<proteinExistence type="predicted"/>
<feature type="region of interest" description="Disordered" evidence="2">
    <location>
        <begin position="1"/>
        <end position="25"/>
    </location>
</feature>
<dbReference type="InterPro" id="IPR013736">
    <property type="entry name" value="Xaa-Pro_dipept_C"/>
</dbReference>
<dbReference type="GO" id="GO:0008239">
    <property type="term" value="F:dipeptidyl-peptidase activity"/>
    <property type="evidence" value="ECO:0007669"/>
    <property type="project" value="InterPro"/>
</dbReference>
<dbReference type="Pfam" id="PF02129">
    <property type="entry name" value="Peptidase_S15"/>
    <property type="match status" value="1"/>
</dbReference>
<name>A0A386WQU3_9ACTN</name>
<feature type="region of interest" description="Disordered" evidence="2">
    <location>
        <begin position="530"/>
        <end position="552"/>
    </location>
</feature>
<dbReference type="InterPro" id="IPR000383">
    <property type="entry name" value="Xaa-Pro-like_dom"/>
</dbReference>
<evidence type="ECO:0000256" key="2">
    <source>
        <dbReference type="SAM" id="MobiDB-lite"/>
    </source>
</evidence>
<dbReference type="Pfam" id="PF08530">
    <property type="entry name" value="PepX_C"/>
    <property type="match status" value="1"/>
</dbReference>
<evidence type="ECO:0000256" key="1">
    <source>
        <dbReference type="ARBA" id="ARBA00022801"/>
    </source>
</evidence>
<gene>
    <name evidence="4" type="ORF">CSH63_21585</name>
</gene>
<dbReference type="AlphaFoldDB" id="A0A386WQU3"/>
<protein>
    <submittedName>
        <fullName evidence="4">Peptidase S15</fullName>
    </submittedName>
</protein>
<sequence>MPAGGARTGGASGPATATDGGDRMRRRVLGGVRMPSADRAVALTGDVYLPDGSCLPGADGNAAAVLLVRTAYGRSRMTDEALAWSSRGVTVVVQDVRGRYDSDGDWQPYRHETIDGAAAVDWVRDQPWAAGRPLVAYGASYSAFCAWAVAVARPEQVDAVISVAPSLGLRSAKFEPAGILRLAEHAGWWFLHGEGRTSRVQLTERMLAQEKNLLRHLPVADIGDVAWPVTRRWREVLHHDDAAVRAGELTDADLAALNVPALHVGGLYDLFLPETVRLWQLVGSAVAHRPRRTMLLGPWDHGFGLSGATRVGAREHGPQARRLLGPLLADWLLATDRADRVTYFLPGAGRWYESAAWPPGPTTATTWYAADGAALTRRPDRPAGTATFLDDPADPFPSREPGADRRDLLSRPDAVCFDTGPLTAAVTVTGETIAVLHAGTDAEDTDWVVRLLERQADGTVMSLAHGSARHRPAADGSIEVTLTPVAARVAAGSSLVLQVSSSDFPDLARSLNQAGDRTTGADWSLARQHVHHGGDRPTRVTLPVLDDSGATS</sequence>